<keyword evidence="3" id="KW-1185">Reference proteome</keyword>
<sequence>MITYQTSSVRPAQPKVAGPEGTPEIRCQARNYSCNFSTLVVHFARPPSASTVIINVLSTLPSRLPTSRLMDDVECQ</sequence>
<dbReference type="EMBL" id="KN831969">
    <property type="protein sequence ID" value="KIO04808.1"/>
    <property type="molecule type" value="Genomic_DNA"/>
</dbReference>
<dbReference type="HOGENOM" id="CLU_2655487_0_0_1"/>
<proteinExistence type="predicted"/>
<evidence type="ECO:0000313" key="3">
    <source>
        <dbReference type="Proteomes" id="UP000054217"/>
    </source>
</evidence>
<reference evidence="3" key="2">
    <citation type="submission" date="2015-01" db="EMBL/GenBank/DDBJ databases">
        <title>Evolutionary Origins and Diversification of the Mycorrhizal Mutualists.</title>
        <authorList>
            <consortium name="DOE Joint Genome Institute"/>
            <consortium name="Mycorrhizal Genomics Consortium"/>
            <person name="Kohler A."/>
            <person name="Kuo A."/>
            <person name="Nagy L.G."/>
            <person name="Floudas D."/>
            <person name="Copeland A."/>
            <person name="Barry K.W."/>
            <person name="Cichocki N."/>
            <person name="Veneault-Fourrey C."/>
            <person name="LaButti K."/>
            <person name="Lindquist E.A."/>
            <person name="Lipzen A."/>
            <person name="Lundell T."/>
            <person name="Morin E."/>
            <person name="Murat C."/>
            <person name="Riley R."/>
            <person name="Ohm R."/>
            <person name="Sun H."/>
            <person name="Tunlid A."/>
            <person name="Henrissat B."/>
            <person name="Grigoriev I.V."/>
            <person name="Hibbett D.S."/>
            <person name="Martin F."/>
        </authorList>
    </citation>
    <scope>NUCLEOTIDE SEQUENCE [LARGE SCALE GENOMIC DNA]</scope>
    <source>
        <strain evidence="3">Marx 270</strain>
    </source>
</reference>
<evidence type="ECO:0000313" key="2">
    <source>
        <dbReference type="EMBL" id="KIO04808.1"/>
    </source>
</evidence>
<feature type="region of interest" description="Disordered" evidence="1">
    <location>
        <begin position="1"/>
        <end position="22"/>
    </location>
</feature>
<name>A0A0C3J6Z7_PISTI</name>
<organism evidence="2 3">
    <name type="scientific">Pisolithus tinctorius Marx 270</name>
    <dbReference type="NCBI Taxonomy" id="870435"/>
    <lineage>
        <taxon>Eukaryota</taxon>
        <taxon>Fungi</taxon>
        <taxon>Dikarya</taxon>
        <taxon>Basidiomycota</taxon>
        <taxon>Agaricomycotina</taxon>
        <taxon>Agaricomycetes</taxon>
        <taxon>Agaricomycetidae</taxon>
        <taxon>Boletales</taxon>
        <taxon>Sclerodermatineae</taxon>
        <taxon>Pisolithaceae</taxon>
        <taxon>Pisolithus</taxon>
    </lineage>
</organism>
<accession>A0A0C3J6Z7</accession>
<feature type="compositionally biased region" description="Polar residues" evidence="1">
    <location>
        <begin position="1"/>
        <end position="10"/>
    </location>
</feature>
<protein>
    <submittedName>
        <fullName evidence="2">Uncharacterized protein</fullName>
    </submittedName>
</protein>
<dbReference type="InParanoid" id="A0A0C3J6Z7"/>
<dbReference type="AlphaFoldDB" id="A0A0C3J6Z7"/>
<reference evidence="2 3" key="1">
    <citation type="submission" date="2014-04" db="EMBL/GenBank/DDBJ databases">
        <authorList>
            <consortium name="DOE Joint Genome Institute"/>
            <person name="Kuo A."/>
            <person name="Kohler A."/>
            <person name="Costa M.D."/>
            <person name="Nagy L.G."/>
            <person name="Floudas D."/>
            <person name="Copeland A."/>
            <person name="Barry K.W."/>
            <person name="Cichocki N."/>
            <person name="Veneault-Fourrey C."/>
            <person name="LaButti K."/>
            <person name="Lindquist E.A."/>
            <person name="Lipzen A."/>
            <person name="Lundell T."/>
            <person name="Morin E."/>
            <person name="Murat C."/>
            <person name="Sun H."/>
            <person name="Tunlid A."/>
            <person name="Henrissat B."/>
            <person name="Grigoriev I.V."/>
            <person name="Hibbett D.S."/>
            <person name="Martin F."/>
            <person name="Nordberg H.P."/>
            <person name="Cantor M.N."/>
            <person name="Hua S.X."/>
        </authorList>
    </citation>
    <scope>NUCLEOTIDE SEQUENCE [LARGE SCALE GENOMIC DNA]</scope>
    <source>
        <strain evidence="2 3">Marx 270</strain>
    </source>
</reference>
<gene>
    <name evidence="2" type="ORF">M404DRAFT_1000354</name>
</gene>
<evidence type="ECO:0000256" key="1">
    <source>
        <dbReference type="SAM" id="MobiDB-lite"/>
    </source>
</evidence>
<dbReference type="Proteomes" id="UP000054217">
    <property type="component" value="Unassembled WGS sequence"/>
</dbReference>